<dbReference type="InterPro" id="IPR000182">
    <property type="entry name" value="GNAT_dom"/>
</dbReference>
<dbReference type="PANTHER" id="PTHR43877:SF2">
    <property type="entry name" value="AMINOALKYLPHOSPHONATE N-ACETYLTRANSFERASE-RELATED"/>
    <property type="match status" value="1"/>
</dbReference>
<evidence type="ECO:0000256" key="1">
    <source>
        <dbReference type="ARBA" id="ARBA00022679"/>
    </source>
</evidence>
<feature type="domain" description="N-acetyltransferase" evidence="3">
    <location>
        <begin position="7"/>
        <end position="162"/>
    </location>
</feature>
<dbReference type="Proteomes" id="UP000638570">
    <property type="component" value="Unassembled WGS sequence"/>
</dbReference>
<keyword evidence="1" id="KW-0808">Transferase</keyword>
<organism evidence="4 5">
    <name type="scientific">Zobellella iuensis</name>
    <dbReference type="NCBI Taxonomy" id="2803811"/>
    <lineage>
        <taxon>Bacteria</taxon>
        <taxon>Pseudomonadati</taxon>
        <taxon>Pseudomonadota</taxon>
        <taxon>Gammaproteobacteria</taxon>
        <taxon>Aeromonadales</taxon>
        <taxon>Aeromonadaceae</taxon>
        <taxon>Zobellella</taxon>
    </lineage>
</organism>
<evidence type="ECO:0000256" key="2">
    <source>
        <dbReference type="ARBA" id="ARBA00023315"/>
    </source>
</evidence>
<accession>A0ABS1QT88</accession>
<dbReference type="InterPro" id="IPR050832">
    <property type="entry name" value="Bact_Acetyltransf"/>
</dbReference>
<evidence type="ECO:0000313" key="4">
    <source>
        <dbReference type="EMBL" id="MBL1378086.1"/>
    </source>
</evidence>
<reference evidence="5" key="1">
    <citation type="submission" date="2021-01" db="EMBL/GenBank/DDBJ databases">
        <title>Genome public.</title>
        <authorList>
            <person name="Liu C."/>
            <person name="Sun Q."/>
        </authorList>
    </citation>
    <scope>NUCLEOTIDE SEQUENCE [LARGE SCALE GENOMIC DNA]</scope>
    <source>
        <strain evidence="5">CGMCC 1.18722</strain>
    </source>
</reference>
<keyword evidence="2" id="KW-0012">Acyltransferase</keyword>
<keyword evidence="5" id="KW-1185">Reference proteome</keyword>
<evidence type="ECO:0000313" key="5">
    <source>
        <dbReference type="Proteomes" id="UP000638570"/>
    </source>
</evidence>
<dbReference type="InterPro" id="IPR016181">
    <property type="entry name" value="Acyl_CoA_acyltransferase"/>
</dbReference>
<dbReference type="RefSeq" id="WP_202085778.1">
    <property type="nucleotide sequence ID" value="NZ_JAERTZ010000025.1"/>
</dbReference>
<dbReference type="Gene3D" id="3.40.630.30">
    <property type="match status" value="1"/>
</dbReference>
<dbReference type="Pfam" id="PF00583">
    <property type="entry name" value="Acetyltransf_1"/>
    <property type="match status" value="1"/>
</dbReference>
<dbReference type="PANTHER" id="PTHR43877">
    <property type="entry name" value="AMINOALKYLPHOSPHONATE N-ACETYLTRANSFERASE-RELATED-RELATED"/>
    <property type="match status" value="1"/>
</dbReference>
<dbReference type="SUPFAM" id="SSF55729">
    <property type="entry name" value="Acyl-CoA N-acyltransferases (Nat)"/>
    <property type="match status" value="1"/>
</dbReference>
<proteinExistence type="predicted"/>
<name>A0ABS1QT88_9GAMM</name>
<gene>
    <name evidence="4" type="ORF">JKV55_12205</name>
</gene>
<dbReference type="PROSITE" id="PS51186">
    <property type="entry name" value="GNAT"/>
    <property type="match status" value="1"/>
</dbReference>
<evidence type="ECO:0000259" key="3">
    <source>
        <dbReference type="PROSITE" id="PS51186"/>
    </source>
</evidence>
<dbReference type="EMBL" id="JAERTZ010000025">
    <property type="protein sequence ID" value="MBL1378086.1"/>
    <property type="molecule type" value="Genomic_DNA"/>
</dbReference>
<comment type="caution">
    <text evidence="4">The sequence shown here is derived from an EMBL/GenBank/DDBJ whole genome shotgun (WGS) entry which is preliminary data.</text>
</comment>
<sequence length="181" mass="20550">MFKDSTIELVSITRGDLPFLQQLYAGTRADEVAAAGLLPAVAGAFLEQQFQRQHQHYQTRFPQAHFWLVHCQENPVGRFYLRHTPEHFHLIDISLLPAYRGRGLGRLLLTELLATADRQGLPIRLHANRDDTVFHWYQRLGFGITGSQGHYHAMCRLPSSPPASPPAGLLYRALARQESRT</sequence>
<protein>
    <submittedName>
        <fullName evidence="4">GNAT family N-acetyltransferase</fullName>
    </submittedName>
</protein>